<organism evidence="1 2">
    <name type="scientific">Lutimonas vermicola</name>
    <dbReference type="NCBI Taxonomy" id="414288"/>
    <lineage>
        <taxon>Bacteria</taxon>
        <taxon>Pseudomonadati</taxon>
        <taxon>Bacteroidota</taxon>
        <taxon>Flavobacteriia</taxon>
        <taxon>Flavobacteriales</taxon>
        <taxon>Flavobacteriaceae</taxon>
        <taxon>Lutimonas</taxon>
    </lineage>
</organism>
<dbReference type="InterPro" id="IPR024072">
    <property type="entry name" value="DHFR-like_dom_sf"/>
</dbReference>
<reference evidence="1 2" key="1">
    <citation type="submission" date="2024-04" db="EMBL/GenBank/DDBJ databases">
        <title>whole genome sequencing of Lutimonas vermicola strain IMCC1616.</title>
        <authorList>
            <person name="Bae S.S."/>
        </authorList>
    </citation>
    <scope>NUCLEOTIDE SEQUENCE [LARGE SCALE GENOMIC DNA]</scope>
    <source>
        <strain evidence="1 2">IMCC1616</strain>
    </source>
</reference>
<protein>
    <recommendedName>
        <fullName evidence="3">Dihydrofolate reductase</fullName>
    </recommendedName>
</protein>
<evidence type="ECO:0000313" key="2">
    <source>
        <dbReference type="Proteomes" id="UP001474120"/>
    </source>
</evidence>
<dbReference type="Proteomes" id="UP001474120">
    <property type="component" value="Unassembled WGS sequence"/>
</dbReference>
<dbReference type="SUPFAM" id="SSF53597">
    <property type="entry name" value="Dihydrofolate reductase-like"/>
    <property type="match status" value="1"/>
</dbReference>
<evidence type="ECO:0000313" key="1">
    <source>
        <dbReference type="EMBL" id="MEL4455668.1"/>
    </source>
</evidence>
<name>A0ABU9L0M7_9FLAO</name>
<dbReference type="EMBL" id="JBCDNA010000001">
    <property type="protein sequence ID" value="MEL4455668.1"/>
    <property type="molecule type" value="Genomic_DNA"/>
</dbReference>
<evidence type="ECO:0008006" key="3">
    <source>
        <dbReference type="Google" id="ProtNLM"/>
    </source>
</evidence>
<dbReference type="RefSeq" id="WP_342159546.1">
    <property type="nucleotide sequence ID" value="NZ_JBCDNA010000001.1"/>
</dbReference>
<sequence>MSLDGFLASKDDDLSWMSFIEKKEEDYGYADYSSKVDTYIAGRVTYDFVLKLTGRVSHKPNSGNVMF</sequence>
<gene>
    <name evidence="1" type="ORF">AABB81_07150</name>
</gene>
<accession>A0ABU9L0M7</accession>
<dbReference type="Gene3D" id="3.40.430.10">
    <property type="entry name" value="Dihydrofolate Reductase, subunit A"/>
    <property type="match status" value="1"/>
</dbReference>
<keyword evidence="2" id="KW-1185">Reference proteome</keyword>
<proteinExistence type="predicted"/>
<comment type="caution">
    <text evidence="1">The sequence shown here is derived from an EMBL/GenBank/DDBJ whole genome shotgun (WGS) entry which is preliminary data.</text>
</comment>